<protein>
    <recommendedName>
        <fullName evidence="3">Transcriptional coactivator p15 (PC4) C-terminal domain-containing protein</fullName>
    </recommendedName>
</protein>
<dbReference type="RefSeq" id="WP_382224992.1">
    <property type="nucleotide sequence ID" value="NZ_JBHTCA010000013.1"/>
</dbReference>
<comment type="caution">
    <text evidence="1">The sequence shown here is derived from an EMBL/GenBank/DDBJ whole genome shotgun (WGS) entry which is preliminary data.</text>
</comment>
<reference evidence="2" key="1">
    <citation type="journal article" date="2019" name="Int. J. Syst. Evol. Microbiol.">
        <title>The Global Catalogue of Microorganisms (GCM) 10K type strain sequencing project: providing services to taxonomists for standard genome sequencing and annotation.</title>
        <authorList>
            <consortium name="The Broad Institute Genomics Platform"/>
            <consortium name="The Broad Institute Genome Sequencing Center for Infectious Disease"/>
            <person name="Wu L."/>
            <person name="Ma J."/>
        </authorList>
    </citation>
    <scope>NUCLEOTIDE SEQUENCE [LARGE SCALE GENOMIC DNA]</scope>
    <source>
        <strain evidence="2">CGMCC 1.12371</strain>
    </source>
</reference>
<keyword evidence="2" id="KW-1185">Reference proteome</keyword>
<name>A0ABW2QLG1_9BURK</name>
<dbReference type="Proteomes" id="UP001596501">
    <property type="component" value="Unassembled WGS sequence"/>
</dbReference>
<evidence type="ECO:0008006" key="3">
    <source>
        <dbReference type="Google" id="ProtNLM"/>
    </source>
</evidence>
<gene>
    <name evidence="1" type="ORF">ACFQPB_15285</name>
</gene>
<proteinExistence type="predicted"/>
<sequence>MTDKTPHAPHAFLDAGGFTYSAQVRPILRPQGSFHLRIASRWAGARNPGDEQTTLSLTLTREELATLTATLHAALAE</sequence>
<accession>A0ABW2QLG1</accession>
<organism evidence="1 2">
    <name type="scientific">Hydrogenophaga atypica</name>
    <dbReference type="NCBI Taxonomy" id="249409"/>
    <lineage>
        <taxon>Bacteria</taxon>
        <taxon>Pseudomonadati</taxon>
        <taxon>Pseudomonadota</taxon>
        <taxon>Betaproteobacteria</taxon>
        <taxon>Burkholderiales</taxon>
        <taxon>Comamonadaceae</taxon>
        <taxon>Hydrogenophaga</taxon>
    </lineage>
</organism>
<dbReference type="EMBL" id="JBHTCA010000013">
    <property type="protein sequence ID" value="MFC7410230.1"/>
    <property type="molecule type" value="Genomic_DNA"/>
</dbReference>
<evidence type="ECO:0000313" key="2">
    <source>
        <dbReference type="Proteomes" id="UP001596501"/>
    </source>
</evidence>
<evidence type="ECO:0000313" key="1">
    <source>
        <dbReference type="EMBL" id="MFC7410230.1"/>
    </source>
</evidence>